<evidence type="ECO:0000313" key="9">
    <source>
        <dbReference type="Proteomes" id="UP000675920"/>
    </source>
</evidence>
<keyword evidence="6" id="KW-0472">Membrane</keyword>
<dbReference type="GO" id="GO:0015562">
    <property type="term" value="F:efflux transmembrane transporter activity"/>
    <property type="evidence" value="ECO:0007669"/>
    <property type="project" value="InterPro"/>
</dbReference>
<dbReference type="Gene3D" id="1.20.1600.10">
    <property type="entry name" value="Outer membrane efflux proteins (OEP)"/>
    <property type="match status" value="1"/>
</dbReference>
<dbReference type="InterPro" id="IPR003423">
    <property type="entry name" value="OMP_efflux"/>
</dbReference>
<protein>
    <submittedName>
        <fullName evidence="10">TolC family protein</fullName>
    </submittedName>
</protein>
<name>A0A8B6XAJ8_9BURK</name>
<keyword evidence="4" id="KW-1134">Transmembrane beta strand</keyword>
<evidence type="ECO:0000256" key="4">
    <source>
        <dbReference type="ARBA" id="ARBA00022452"/>
    </source>
</evidence>
<evidence type="ECO:0000256" key="5">
    <source>
        <dbReference type="ARBA" id="ARBA00022692"/>
    </source>
</evidence>
<keyword evidence="9" id="KW-1185">Reference proteome</keyword>
<dbReference type="AlphaFoldDB" id="A0A8B6XAJ8"/>
<dbReference type="SUPFAM" id="SSF56954">
    <property type="entry name" value="Outer membrane efflux proteins (OEP)"/>
    <property type="match status" value="1"/>
</dbReference>
<reference evidence="10" key="2">
    <citation type="submission" date="2025-08" db="UniProtKB">
        <authorList>
            <consortium name="RefSeq"/>
        </authorList>
    </citation>
    <scope>IDENTIFICATION</scope>
</reference>
<evidence type="ECO:0000256" key="7">
    <source>
        <dbReference type="ARBA" id="ARBA00023237"/>
    </source>
</evidence>
<evidence type="ECO:0000256" key="3">
    <source>
        <dbReference type="ARBA" id="ARBA00022448"/>
    </source>
</evidence>
<proteinExistence type="inferred from homology"/>
<accession>A0A8B6XAJ8</accession>
<dbReference type="InterPro" id="IPR051906">
    <property type="entry name" value="TolC-like"/>
</dbReference>
<dbReference type="GO" id="GO:0015288">
    <property type="term" value="F:porin activity"/>
    <property type="evidence" value="ECO:0007669"/>
    <property type="project" value="TreeGrafter"/>
</dbReference>
<dbReference type="Pfam" id="PF02321">
    <property type="entry name" value="OEP"/>
    <property type="match status" value="1"/>
</dbReference>
<dbReference type="RefSeq" id="WP_051378969.1">
    <property type="nucleotide sequence ID" value="NZ_KI519499.1"/>
</dbReference>
<reference evidence="10" key="1">
    <citation type="journal article" date="1999" name="J. Mol. Biol.">
        <title>Alignment and structure prediction of divergent protein families: periplasmic and outer membrane proteins of bacterial efflux pumps.</title>
        <authorList>
            <person name="Johnson J.M."/>
            <person name="Church G.M."/>
        </authorList>
    </citation>
    <scope>NUCLEOTIDE SEQUENCE</scope>
</reference>
<comment type="similarity">
    <text evidence="2">Belongs to the outer membrane factor (OMF) (TC 1.B.17) family.</text>
</comment>
<comment type="subcellular location">
    <subcellularLocation>
        <location evidence="1">Cell outer membrane</location>
    </subcellularLocation>
</comment>
<keyword evidence="5" id="KW-0812">Transmembrane</keyword>
<evidence type="ECO:0000256" key="1">
    <source>
        <dbReference type="ARBA" id="ARBA00004442"/>
    </source>
</evidence>
<sequence length="462" mass="49324">MASAVAAGADPAGRASASAPALDLRLPPAAIAQAGAGLSADASGQPADARDPSDPALHDHAPALPPDLARVLPPSETAERAIAALPEVKERLRHIDYQSAERDRLAAGPYEWTARAVVQQRREESGGPRYREQELAIERGFRWSGKVEQDRKLGAAGVRLARNGYSDAWHEGARGLVAGWFAVLRESRAAARAAEQAAQRERAVAVIRKRVAAGDAPRIEQGLAESEAAQARSAVRAAQAKAAVARAEFARRYGIAAPAEPVPSLPEPSYDPVDIDRYIEAVLADNHEIRLAEIDAARARLMADRERAELLPDPTVGVHAGRERGGIERIVGVSVSMPIGGPARTARVSAALAEADMADERLRATRVRVVQSAYELATLANAARDSWDSLQAAAALAERNADLAERGYALGELGIGELLLARRQAIEARTAEETARVGLLETHARLLVDRHALWAPPEDEDE</sequence>
<dbReference type="PANTHER" id="PTHR30026">
    <property type="entry name" value="OUTER MEMBRANE PROTEIN TOLC"/>
    <property type="match status" value="1"/>
</dbReference>
<evidence type="ECO:0000256" key="2">
    <source>
        <dbReference type="ARBA" id="ARBA00007613"/>
    </source>
</evidence>
<evidence type="ECO:0000256" key="6">
    <source>
        <dbReference type="ARBA" id="ARBA00023136"/>
    </source>
</evidence>
<dbReference type="Proteomes" id="UP000675920">
    <property type="component" value="Unplaced"/>
</dbReference>
<keyword evidence="7" id="KW-0998">Cell outer membrane</keyword>
<dbReference type="GO" id="GO:0009279">
    <property type="term" value="C:cell outer membrane"/>
    <property type="evidence" value="ECO:0007669"/>
    <property type="project" value="UniProtKB-SubCell"/>
</dbReference>
<dbReference type="PANTHER" id="PTHR30026:SF20">
    <property type="entry name" value="OUTER MEMBRANE PROTEIN TOLC"/>
    <property type="match status" value="1"/>
</dbReference>
<feature type="region of interest" description="Disordered" evidence="8">
    <location>
        <begin position="34"/>
        <end position="68"/>
    </location>
</feature>
<feature type="compositionally biased region" description="Basic and acidic residues" evidence="8">
    <location>
        <begin position="48"/>
        <end position="61"/>
    </location>
</feature>
<organism evidence="9 10">
    <name type="scientific">Derxia gummosa DSM 723</name>
    <dbReference type="NCBI Taxonomy" id="1121388"/>
    <lineage>
        <taxon>Bacteria</taxon>
        <taxon>Pseudomonadati</taxon>
        <taxon>Pseudomonadota</taxon>
        <taxon>Betaproteobacteria</taxon>
        <taxon>Burkholderiales</taxon>
        <taxon>Alcaligenaceae</taxon>
        <taxon>Derxia</taxon>
    </lineage>
</organism>
<evidence type="ECO:0000256" key="8">
    <source>
        <dbReference type="SAM" id="MobiDB-lite"/>
    </source>
</evidence>
<dbReference type="GO" id="GO:1990281">
    <property type="term" value="C:efflux pump complex"/>
    <property type="evidence" value="ECO:0007669"/>
    <property type="project" value="TreeGrafter"/>
</dbReference>
<keyword evidence="3" id="KW-0813">Transport</keyword>
<feature type="compositionally biased region" description="Low complexity" evidence="8">
    <location>
        <begin position="34"/>
        <end position="45"/>
    </location>
</feature>
<evidence type="ECO:0000313" key="10">
    <source>
        <dbReference type="RefSeq" id="WP_051378969.1"/>
    </source>
</evidence>